<sequence>MVKQPEQPERPGLAREVVDGVKQELADEARAWAACAKWGGLVGGLVGAVAAYFMLGGPGVGIGLLVGIPLGALLGWLGYLAVNSDLSPF</sequence>
<evidence type="ECO:0000256" key="1">
    <source>
        <dbReference type="SAM" id="Phobius"/>
    </source>
</evidence>
<dbReference type="KEGG" id="pbap:Pla133_14570"/>
<feature type="transmembrane region" description="Helical" evidence="1">
    <location>
        <begin position="61"/>
        <end position="82"/>
    </location>
</feature>
<accession>A0A518BHD2</accession>
<gene>
    <name evidence="2" type="ORF">Pla133_14570</name>
</gene>
<evidence type="ECO:0000313" key="2">
    <source>
        <dbReference type="EMBL" id="QDU66387.1"/>
    </source>
</evidence>
<dbReference type="Proteomes" id="UP000316921">
    <property type="component" value="Chromosome"/>
</dbReference>
<keyword evidence="1" id="KW-0812">Transmembrane</keyword>
<evidence type="ECO:0000313" key="3">
    <source>
        <dbReference type="Proteomes" id="UP000316921"/>
    </source>
</evidence>
<reference evidence="2 3" key="1">
    <citation type="submission" date="2019-02" db="EMBL/GenBank/DDBJ databases">
        <title>Deep-cultivation of Planctomycetes and their phenomic and genomic characterization uncovers novel biology.</title>
        <authorList>
            <person name="Wiegand S."/>
            <person name="Jogler M."/>
            <person name="Boedeker C."/>
            <person name="Pinto D."/>
            <person name="Vollmers J."/>
            <person name="Rivas-Marin E."/>
            <person name="Kohn T."/>
            <person name="Peeters S.H."/>
            <person name="Heuer A."/>
            <person name="Rast P."/>
            <person name="Oberbeckmann S."/>
            <person name="Bunk B."/>
            <person name="Jeske O."/>
            <person name="Meyerdierks A."/>
            <person name="Storesund J.E."/>
            <person name="Kallscheuer N."/>
            <person name="Luecker S."/>
            <person name="Lage O.M."/>
            <person name="Pohl T."/>
            <person name="Merkel B.J."/>
            <person name="Hornburger P."/>
            <person name="Mueller R.-W."/>
            <person name="Bruemmer F."/>
            <person name="Labrenz M."/>
            <person name="Spormann A.M."/>
            <person name="Op den Camp H."/>
            <person name="Overmann J."/>
            <person name="Amann R."/>
            <person name="Jetten M.S.M."/>
            <person name="Mascher T."/>
            <person name="Medema M.H."/>
            <person name="Devos D.P."/>
            <person name="Kaster A.-K."/>
            <person name="Ovreas L."/>
            <person name="Rohde M."/>
            <person name="Galperin M.Y."/>
            <person name="Jogler C."/>
        </authorList>
    </citation>
    <scope>NUCLEOTIDE SEQUENCE [LARGE SCALE GENOMIC DNA]</scope>
    <source>
        <strain evidence="2 3">Pla133</strain>
    </source>
</reference>
<protein>
    <submittedName>
        <fullName evidence="2">Uncharacterized protein</fullName>
    </submittedName>
</protein>
<dbReference type="AlphaFoldDB" id="A0A518BHD2"/>
<keyword evidence="1" id="KW-1133">Transmembrane helix</keyword>
<feature type="transmembrane region" description="Helical" evidence="1">
    <location>
        <begin position="38"/>
        <end position="55"/>
    </location>
</feature>
<keyword evidence="3" id="KW-1185">Reference proteome</keyword>
<name>A0A518BHD2_9BACT</name>
<proteinExistence type="predicted"/>
<dbReference type="EMBL" id="CP036287">
    <property type="protein sequence ID" value="QDU66387.1"/>
    <property type="molecule type" value="Genomic_DNA"/>
</dbReference>
<organism evidence="2 3">
    <name type="scientific">Engelhardtia mirabilis</name>
    <dbReference type="NCBI Taxonomy" id="2528011"/>
    <lineage>
        <taxon>Bacteria</taxon>
        <taxon>Pseudomonadati</taxon>
        <taxon>Planctomycetota</taxon>
        <taxon>Planctomycetia</taxon>
        <taxon>Planctomycetia incertae sedis</taxon>
        <taxon>Engelhardtia</taxon>
    </lineage>
</organism>
<keyword evidence="1" id="KW-0472">Membrane</keyword>